<name>A0A2X3VFM9_STRSA</name>
<dbReference type="EMBL" id="LS483346">
    <property type="protein sequence ID" value="SQF36315.1"/>
    <property type="molecule type" value="Genomic_DNA"/>
</dbReference>
<evidence type="ECO:0000313" key="2">
    <source>
        <dbReference type="Proteomes" id="UP000249623"/>
    </source>
</evidence>
<dbReference type="GO" id="GO:0004022">
    <property type="term" value="F:alcohol dehydrogenase (NAD+) activity"/>
    <property type="evidence" value="ECO:0007669"/>
    <property type="project" value="UniProtKB-EC"/>
</dbReference>
<organism evidence="1 2">
    <name type="scientific">Streptococcus sanguinis</name>
    <dbReference type="NCBI Taxonomy" id="1305"/>
    <lineage>
        <taxon>Bacteria</taxon>
        <taxon>Bacillati</taxon>
        <taxon>Bacillota</taxon>
        <taxon>Bacilli</taxon>
        <taxon>Lactobacillales</taxon>
        <taxon>Streptococcaceae</taxon>
        <taxon>Streptococcus</taxon>
    </lineage>
</organism>
<dbReference type="RefSeq" id="WP_002927128.1">
    <property type="nucleotide sequence ID" value="NZ_CP071430.1"/>
</dbReference>
<dbReference type="AlphaFoldDB" id="A0A2X3VFM9"/>
<protein>
    <submittedName>
        <fullName evidence="1">Alcohol dehydrogenase</fullName>
        <ecNumber evidence="1">1.1.1.1</ecNumber>
    </submittedName>
</protein>
<reference evidence="1 2" key="1">
    <citation type="submission" date="2018-06" db="EMBL/GenBank/DDBJ databases">
        <authorList>
            <consortium name="Pathogen Informatics"/>
            <person name="Doyle S."/>
        </authorList>
    </citation>
    <scope>NUCLEOTIDE SEQUENCE [LARGE SCALE GENOMIC DNA]</scope>
    <source>
        <strain evidence="1 2">NCTC11085</strain>
    </source>
</reference>
<dbReference type="Proteomes" id="UP000249623">
    <property type="component" value="Chromosome 1"/>
</dbReference>
<proteinExistence type="predicted"/>
<gene>
    <name evidence="1" type="primary">adh</name>
    <name evidence="1" type="ORF">NCTC11085_02200</name>
</gene>
<dbReference type="EC" id="1.1.1.1" evidence="1"/>
<evidence type="ECO:0000313" key="1">
    <source>
        <dbReference type="EMBL" id="SQF36315.1"/>
    </source>
</evidence>
<sequence length="75" mass="8645">MKAYTYAKSGLTQFLDVEKPVVCANGPTLFVRMVKNTIRDVNLHIMKSNVLVSVPIKFLFSDFEQNSFVRQRIHI</sequence>
<keyword evidence="1" id="KW-0560">Oxidoreductase</keyword>
<accession>A0A2X3VFM9</accession>